<evidence type="ECO:0000256" key="10">
    <source>
        <dbReference type="ARBA" id="ARBA00023004"/>
    </source>
</evidence>
<keyword evidence="4 13" id="KW-0812">Transmembrane</keyword>
<comment type="cofactor">
    <cofactor evidence="1">
        <name>FAD</name>
        <dbReference type="ChEBI" id="CHEBI:57692"/>
    </cofactor>
</comment>
<dbReference type="RefSeq" id="WP_184174549.1">
    <property type="nucleotide sequence ID" value="NZ_JACHGF010000003.1"/>
</dbReference>
<keyword evidence="12 13" id="KW-0472">Membrane</keyword>
<feature type="transmembrane region" description="Helical" evidence="13">
    <location>
        <begin position="85"/>
        <end position="106"/>
    </location>
</feature>
<dbReference type="InterPro" id="IPR017927">
    <property type="entry name" value="FAD-bd_FR_type"/>
</dbReference>
<dbReference type="AlphaFoldDB" id="A0A840TM09"/>
<dbReference type="Pfam" id="PF01794">
    <property type="entry name" value="Ferric_reduct"/>
    <property type="match status" value="1"/>
</dbReference>
<keyword evidence="7" id="KW-0274">FAD</keyword>
<keyword evidence="9" id="KW-0560">Oxidoreductase</keyword>
<dbReference type="Gene3D" id="2.40.30.10">
    <property type="entry name" value="Translation factors"/>
    <property type="match status" value="1"/>
</dbReference>
<dbReference type="CDD" id="cd06198">
    <property type="entry name" value="FNR_like_3"/>
    <property type="match status" value="1"/>
</dbReference>
<gene>
    <name evidence="15" type="ORF">HNQ92_002774</name>
</gene>
<dbReference type="InterPro" id="IPR013130">
    <property type="entry name" value="Fe3_Rdtase_TM_dom"/>
</dbReference>
<keyword evidence="11" id="KW-0411">Iron-sulfur</keyword>
<evidence type="ECO:0000256" key="3">
    <source>
        <dbReference type="ARBA" id="ARBA00022630"/>
    </source>
</evidence>
<dbReference type="Pfam" id="PF00175">
    <property type="entry name" value="NAD_binding_1"/>
    <property type="match status" value="1"/>
</dbReference>
<evidence type="ECO:0000256" key="6">
    <source>
        <dbReference type="ARBA" id="ARBA00022723"/>
    </source>
</evidence>
<evidence type="ECO:0000259" key="14">
    <source>
        <dbReference type="PROSITE" id="PS51384"/>
    </source>
</evidence>
<dbReference type="GO" id="GO:0046872">
    <property type="term" value="F:metal ion binding"/>
    <property type="evidence" value="ECO:0007669"/>
    <property type="project" value="UniProtKB-KW"/>
</dbReference>
<reference evidence="15 16" key="1">
    <citation type="submission" date="2020-08" db="EMBL/GenBank/DDBJ databases">
        <title>Genomic Encyclopedia of Type Strains, Phase IV (KMG-IV): sequencing the most valuable type-strain genomes for metagenomic binning, comparative biology and taxonomic classification.</title>
        <authorList>
            <person name="Goeker M."/>
        </authorList>
    </citation>
    <scope>NUCLEOTIDE SEQUENCE [LARGE SCALE GENOMIC DNA]</scope>
    <source>
        <strain evidence="15 16">DSM 105074</strain>
    </source>
</reference>
<dbReference type="PROSITE" id="PS51384">
    <property type="entry name" value="FAD_FR"/>
    <property type="match status" value="1"/>
</dbReference>
<feature type="domain" description="FAD-binding FR-type" evidence="14">
    <location>
        <begin position="208"/>
        <end position="308"/>
    </location>
</feature>
<dbReference type="GO" id="GO:0016491">
    <property type="term" value="F:oxidoreductase activity"/>
    <property type="evidence" value="ECO:0007669"/>
    <property type="project" value="UniProtKB-KW"/>
</dbReference>
<feature type="transmembrane region" description="Helical" evidence="13">
    <location>
        <begin position="126"/>
        <end position="145"/>
    </location>
</feature>
<evidence type="ECO:0000256" key="2">
    <source>
        <dbReference type="ARBA" id="ARBA00004141"/>
    </source>
</evidence>
<dbReference type="SUPFAM" id="SSF52343">
    <property type="entry name" value="Ferredoxin reductase-like, C-terminal NADP-linked domain"/>
    <property type="match status" value="1"/>
</dbReference>
<evidence type="ECO:0000256" key="8">
    <source>
        <dbReference type="ARBA" id="ARBA00022989"/>
    </source>
</evidence>
<evidence type="ECO:0000256" key="12">
    <source>
        <dbReference type="ARBA" id="ARBA00023136"/>
    </source>
</evidence>
<feature type="transmembrane region" description="Helical" evidence="13">
    <location>
        <begin position="186"/>
        <end position="204"/>
    </location>
</feature>
<evidence type="ECO:0000256" key="11">
    <source>
        <dbReference type="ARBA" id="ARBA00023014"/>
    </source>
</evidence>
<feature type="transmembrane region" description="Helical" evidence="13">
    <location>
        <begin position="157"/>
        <end position="174"/>
    </location>
</feature>
<evidence type="ECO:0000256" key="9">
    <source>
        <dbReference type="ARBA" id="ARBA00023002"/>
    </source>
</evidence>
<dbReference type="Gene3D" id="3.40.50.80">
    <property type="entry name" value="Nucleotide-binding domain of ferredoxin-NADP reductase (FNR) module"/>
    <property type="match status" value="1"/>
</dbReference>
<evidence type="ECO:0000256" key="1">
    <source>
        <dbReference type="ARBA" id="ARBA00001974"/>
    </source>
</evidence>
<dbReference type="EMBL" id="JACHGF010000003">
    <property type="protein sequence ID" value="MBB5284631.1"/>
    <property type="molecule type" value="Genomic_DNA"/>
</dbReference>
<keyword evidence="6" id="KW-0479">Metal-binding</keyword>
<keyword evidence="5" id="KW-0001">2Fe-2S</keyword>
<dbReference type="GO" id="GO:0051537">
    <property type="term" value="F:2 iron, 2 sulfur cluster binding"/>
    <property type="evidence" value="ECO:0007669"/>
    <property type="project" value="UniProtKB-KW"/>
</dbReference>
<comment type="subcellular location">
    <subcellularLocation>
        <location evidence="2">Membrane</location>
        <topology evidence="2">Multi-pass membrane protein</topology>
    </subcellularLocation>
</comment>
<dbReference type="PRINTS" id="PR00409">
    <property type="entry name" value="PHDIOXRDTASE"/>
</dbReference>
<keyword evidence="10" id="KW-0408">Iron</keyword>
<sequence>MEIIKKQYHWGYLTIGVTVLITLALWLGSMWYYDDWYDDPFKYVAKVGSMPATLLMCWAFLLSARFRPVNALFGGLDKVYKAHRHVGEVASVLIFLHPIFLAMHLLPDWGTFGRFFWFSEDWVRNTGLMAIILLVGLVALSIWTPLKYHHWKQTHHFFGLVLVIVVVHGIMGQGEIMRFPLLRTWFIAWITVGLGCYVYIRVLYHSLGPRFTYEVAEVREVDDMAEVYLRPVDPQQRVAQRPGQFVYIYFDTPALRPEPHPFSVSSSPEEEHLRLSVKALGDWTSRLNELQPGVRAQLWGPYGEFGNHLWKRPQPDAVLIAGGIGITPFLSMIRDEAFMQRRQGKTFLIYSVEKPGEASYEDEIRSLDLKAKDIVYLPHCSDKDGFLDAEVLAEKVGELPSKCFYICGPGPMMDSLQKELLEADVPLQHIFKEDFNII</sequence>
<dbReference type="SUPFAM" id="SSF63380">
    <property type="entry name" value="Riboflavin synthase domain-like"/>
    <property type="match status" value="1"/>
</dbReference>
<dbReference type="PANTHER" id="PTHR47354:SF8">
    <property type="entry name" value="1,2-PHENYLACETYL-COA EPOXIDASE, SUBUNIT E"/>
    <property type="match status" value="1"/>
</dbReference>
<dbReference type="InterPro" id="IPR039261">
    <property type="entry name" value="FNR_nucleotide-bd"/>
</dbReference>
<dbReference type="PANTHER" id="PTHR47354">
    <property type="entry name" value="NADH OXIDOREDUCTASE HCR"/>
    <property type="match status" value="1"/>
</dbReference>
<name>A0A840TM09_9BACT</name>
<dbReference type="GO" id="GO:0016020">
    <property type="term" value="C:membrane"/>
    <property type="evidence" value="ECO:0007669"/>
    <property type="project" value="UniProtKB-SubCell"/>
</dbReference>
<evidence type="ECO:0000256" key="7">
    <source>
        <dbReference type="ARBA" id="ARBA00022827"/>
    </source>
</evidence>
<keyword evidence="16" id="KW-1185">Reference proteome</keyword>
<accession>A0A840TM09</accession>
<evidence type="ECO:0000256" key="13">
    <source>
        <dbReference type="SAM" id="Phobius"/>
    </source>
</evidence>
<keyword evidence="3" id="KW-0285">Flavoprotein</keyword>
<evidence type="ECO:0000256" key="4">
    <source>
        <dbReference type="ARBA" id="ARBA00022692"/>
    </source>
</evidence>
<dbReference type="Proteomes" id="UP000557307">
    <property type="component" value="Unassembled WGS sequence"/>
</dbReference>
<evidence type="ECO:0000313" key="16">
    <source>
        <dbReference type="Proteomes" id="UP000557307"/>
    </source>
</evidence>
<feature type="transmembrane region" description="Helical" evidence="13">
    <location>
        <begin position="12"/>
        <end position="31"/>
    </location>
</feature>
<dbReference type="InterPro" id="IPR017938">
    <property type="entry name" value="Riboflavin_synthase-like_b-brl"/>
</dbReference>
<dbReference type="InterPro" id="IPR013112">
    <property type="entry name" value="FAD-bd_8"/>
</dbReference>
<dbReference type="InterPro" id="IPR001433">
    <property type="entry name" value="OxRdtase_FAD/NAD-bd"/>
</dbReference>
<dbReference type="GO" id="GO:0050660">
    <property type="term" value="F:flavin adenine dinucleotide binding"/>
    <property type="evidence" value="ECO:0007669"/>
    <property type="project" value="TreeGrafter"/>
</dbReference>
<dbReference type="Pfam" id="PF08022">
    <property type="entry name" value="FAD_binding_8"/>
    <property type="match status" value="1"/>
</dbReference>
<proteinExistence type="predicted"/>
<protein>
    <submittedName>
        <fullName evidence="15">Putative ferric reductase</fullName>
    </submittedName>
</protein>
<dbReference type="InterPro" id="IPR050415">
    <property type="entry name" value="MRET"/>
</dbReference>
<comment type="caution">
    <text evidence="15">The sequence shown here is derived from an EMBL/GenBank/DDBJ whole genome shotgun (WGS) entry which is preliminary data.</text>
</comment>
<keyword evidence="8 13" id="KW-1133">Transmembrane helix</keyword>
<evidence type="ECO:0000313" key="15">
    <source>
        <dbReference type="EMBL" id="MBB5284631.1"/>
    </source>
</evidence>
<organism evidence="15 16">
    <name type="scientific">Rhabdobacter roseus</name>
    <dbReference type="NCBI Taxonomy" id="1655419"/>
    <lineage>
        <taxon>Bacteria</taxon>
        <taxon>Pseudomonadati</taxon>
        <taxon>Bacteroidota</taxon>
        <taxon>Cytophagia</taxon>
        <taxon>Cytophagales</taxon>
        <taxon>Cytophagaceae</taxon>
        <taxon>Rhabdobacter</taxon>
    </lineage>
</organism>
<feature type="transmembrane region" description="Helical" evidence="13">
    <location>
        <begin position="43"/>
        <end position="64"/>
    </location>
</feature>
<evidence type="ECO:0000256" key="5">
    <source>
        <dbReference type="ARBA" id="ARBA00022714"/>
    </source>
</evidence>